<reference evidence="2" key="2">
    <citation type="submission" date="2020-05" db="UniProtKB">
        <authorList>
            <consortium name="EnsemblMetazoa"/>
        </authorList>
    </citation>
    <scope>IDENTIFICATION</scope>
    <source>
        <strain evidence="2">FAR1</strain>
    </source>
</reference>
<evidence type="ECO:0000256" key="1">
    <source>
        <dbReference type="SAM" id="MobiDB-lite"/>
    </source>
</evidence>
<proteinExistence type="predicted"/>
<keyword evidence="3" id="KW-1185">Reference proteome</keyword>
<evidence type="ECO:0000313" key="2">
    <source>
        <dbReference type="EnsemblMetazoa" id="AFAF015930-PA"/>
    </source>
</evidence>
<dbReference type="VEuPathDB" id="VectorBase:AFAF015930"/>
<dbReference type="EnsemblMetazoa" id="AFAF015930-RA">
    <property type="protein sequence ID" value="AFAF015930-PA"/>
    <property type="gene ID" value="AFAF015930"/>
</dbReference>
<dbReference type="EMBL" id="AXCN02000014">
    <property type="status" value="NOT_ANNOTATED_CDS"/>
    <property type="molecule type" value="Genomic_DNA"/>
</dbReference>
<dbReference type="Proteomes" id="UP000075886">
    <property type="component" value="Unassembled WGS sequence"/>
</dbReference>
<evidence type="ECO:0000313" key="3">
    <source>
        <dbReference type="Proteomes" id="UP000075886"/>
    </source>
</evidence>
<feature type="compositionally biased region" description="Pro residues" evidence="1">
    <location>
        <begin position="190"/>
        <end position="202"/>
    </location>
</feature>
<feature type="region of interest" description="Disordered" evidence="1">
    <location>
        <begin position="188"/>
        <end position="243"/>
    </location>
</feature>
<organism evidence="2 3">
    <name type="scientific">Anopheles farauti</name>
    <dbReference type="NCBI Taxonomy" id="69004"/>
    <lineage>
        <taxon>Eukaryota</taxon>
        <taxon>Metazoa</taxon>
        <taxon>Ecdysozoa</taxon>
        <taxon>Arthropoda</taxon>
        <taxon>Hexapoda</taxon>
        <taxon>Insecta</taxon>
        <taxon>Pterygota</taxon>
        <taxon>Neoptera</taxon>
        <taxon>Endopterygota</taxon>
        <taxon>Diptera</taxon>
        <taxon>Nematocera</taxon>
        <taxon>Culicoidea</taxon>
        <taxon>Culicidae</taxon>
        <taxon>Anophelinae</taxon>
        <taxon>Anopheles</taxon>
    </lineage>
</organism>
<dbReference type="AlphaFoldDB" id="A0A182QSG5"/>
<reference evidence="3" key="1">
    <citation type="submission" date="2014-01" db="EMBL/GenBank/DDBJ databases">
        <title>The Genome Sequence of Anopheles farauti FAR1 (V2).</title>
        <authorList>
            <consortium name="The Broad Institute Genomics Platform"/>
            <person name="Neafsey D.E."/>
            <person name="Besansky N."/>
            <person name="Howell P."/>
            <person name="Walton C."/>
            <person name="Young S.K."/>
            <person name="Zeng Q."/>
            <person name="Gargeya S."/>
            <person name="Fitzgerald M."/>
            <person name="Haas B."/>
            <person name="Abouelleil A."/>
            <person name="Allen A.W."/>
            <person name="Alvarado L."/>
            <person name="Arachchi H.M."/>
            <person name="Berlin A.M."/>
            <person name="Chapman S.B."/>
            <person name="Gainer-Dewar J."/>
            <person name="Goldberg J."/>
            <person name="Griggs A."/>
            <person name="Gujja S."/>
            <person name="Hansen M."/>
            <person name="Howarth C."/>
            <person name="Imamovic A."/>
            <person name="Ireland A."/>
            <person name="Larimer J."/>
            <person name="McCowan C."/>
            <person name="Murphy C."/>
            <person name="Pearson M."/>
            <person name="Poon T.W."/>
            <person name="Priest M."/>
            <person name="Roberts A."/>
            <person name="Saif S."/>
            <person name="Shea T."/>
            <person name="Sisk P."/>
            <person name="Sykes S."/>
            <person name="Wortman J."/>
            <person name="Nusbaum C."/>
            <person name="Birren B."/>
        </authorList>
    </citation>
    <scope>NUCLEOTIDE SEQUENCE [LARGE SCALE GENOMIC DNA]</scope>
    <source>
        <strain evidence="3">FAR1</strain>
    </source>
</reference>
<sequence>MMLEAVTAIAAELHHGDVPARTQQTQSIAFRSQPSSAPLSFESKANLVGFNRALSDRLQRTRADLRPLKARATQLQRHYDNFLRHHRTPTDPTTLRSERNALLKEATHLRTAVEGKLKGFGALDQRYRNMRTLLRSKPNGNGGSTLPRAWLDRDTERQMELNERVYKNIIDLLVHLIECPVNIIHDMLGPPQPPPTPFPPATTEPAEEASTEEHEGGNDTLYDEPIESDANLVGEPWLEEFHY</sequence>
<accession>A0A182QSG5</accession>
<protein>
    <submittedName>
        <fullName evidence="2">Uncharacterized protein</fullName>
    </submittedName>
</protein>
<name>A0A182QSG5_9DIPT</name>